<organism evidence="5 6">
    <name type="scientific">Kocuria rosea subsp. polaris</name>
    <dbReference type="NCBI Taxonomy" id="136273"/>
    <lineage>
        <taxon>Bacteria</taxon>
        <taxon>Bacillati</taxon>
        <taxon>Actinomycetota</taxon>
        <taxon>Actinomycetes</taxon>
        <taxon>Micrococcales</taxon>
        <taxon>Micrococcaceae</taxon>
        <taxon>Kocuria</taxon>
    </lineage>
</organism>
<keyword evidence="2" id="KW-0378">Hydrolase</keyword>
<sequence>MSISMAVTSRAVRLRTRLQPWTPVEQLHGRRYPEPARVPAGLRRSHAVERTEVAGRPLLRLTPRAGADGSHLIYLHGGAFVNPLLPAHWWIVRELVQDTGTTVTVPLYRLAPEGHVDEGYDFLAAAWADLVARPGTDRVVVAGDSAGGCLAIGLAMRLRDAGQRLPDHVVGFSPAVDVSATHPAVREIDPHDPMLSTDQVVPMAAAWARDRELTDPLVSPLYGDVAGLPPVHVVQGGQDILAADALAFARDLARAGNAGKLLYEPGAFHVYVGAWWTPEARRAVRHVRSLLRVPSPAVDRPGTGPSRA</sequence>
<dbReference type="InterPro" id="IPR013094">
    <property type="entry name" value="AB_hydrolase_3"/>
</dbReference>
<feature type="domain" description="Alpha/beta hydrolase fold-3" evidence="4">
    <location>
        <begin position="72"/>
        <end position="272"/>
    </location>
</feature>
<dbReference type="Proteomes" id="UP000053512">
    <property type="component" value="Unassembled WGS sequence"/>
</dbReference>
<evidence type="ECO:0000313" key="5">
    <source>
        <dbReference type="EMBL" id="KUG61417.1"/>
    </source>
</evidence>
<dbReference type="SUPFAM" id="SSF53474">
    <property type="entry name" value="alpha/beta-Hydrolases"/>
    <property type="match status" value="1"/>
</dbReference>
<feature type="active site" evidence="3">
    <location>
        <position position="145"/>
    </location>
</feature>
<dbReference type="PANTHER" id="PTHR48081">
    <property type="entry name" value="AB HYDROLASE SUPERFAMILY PROTEIN C4A8.06C"/>
    <property type="match status" value="1"/>
</dbReference>
<proteinExistence type="inferred from homology"/>
<dbReference type="OrthoDB" id="9803828at2"/>
<reference evidence="6" key="1">
    <citation type="submission" date="2015-12" db="EMBL/GenBank/DDBJ databases">
        <authorList>
            <person name="Nair G.R."/>
            <person name="Kaur G."/>
            <person name="Mayilraj S."/>
        </authorList>
    </citation>
    <scope>NUCLEOTIDE SEQUENCE [LARGE SCALE GENOMIC DNA]</scope>
    <source>
        <strain evidence="6">CD08_4</strain>
    </source>
</reference>
<accession>A0A0W8INE6</accession>
<dbReference type="GO" id="GO:0016787">
    <property type="term" value="F:hydrolase activity"/>
    <property type="evidence" value="ECO:0007669"/>
    <property type="project" value="UniProtKB-KW"/>
</dbReference>
<dbReference type="AlphaFoldDB" id="A0A0W8INE6"/>
<dbReference type="InterPro" id="IPR029058">
    <property type="entry name" value="AB_hydrolase_fold"/>
</dbReference>
<evidence type="ECO:0000256" key="2">
    <source>
        <dbReference type="ARBA" id="ARBA00022801"/>
    </source>
</evidence>
<dbReference type="PROSITE" id="PS01174">
    <property type="entry name" value="LIPASE_GDXG_SER"/>
    <property type="match status" value="1"/>
</dbReference>
<evidence type="ECO:0000256" key="3">
    <source>
        <dbReference type="PROSITE-ProRule" id="PRU10038"/>
    </source>
</evidence>
<dbReference type="EMBL" id="LQBK01000004">
    <property type="protein sequence ID" value="KUG61417.1"/>
    <property type="molecule type" value="Genomic_DNA"/>
</dbReference>
<comment type="caution">
    <text evidence="5">The sequence shown here is derived from an EMBL/GenBank/DDBJ whole genome shotgun (WGS) entry which is preliminary data.</text>
</comment>
<dbReference type="Pfam" id="PF07859">
    <property type="entry name" value="Abhydrolase_3"/>
    <property type="match status" value="1"/>
</dbReference>
<protein>
    <recommendedName>
        <fullName evidence="4">Alpha/beta hydrolase fold-3 domain-containing protein</fullName>
    </recommendedName>
</protein>
<dbReference type="RefSeq" id="WP_058872833.1">
    <property type="nucleotide sequence ID" value="NZ_LQBK01000004.1"/>
</dbReference>
<gene>
    <name evidence="5" type="ORF">AVL61_00335</name>
</gene>
<dbReference type="Gene3D" id="3.40.50.1820">
    <property type="entry name" value="alpha/beta hydrolase"/>
    <property type="match status" value="1"/>
</dbReference>
<evidence type="ECO:0000313" key="6">
    <source>
        <dbReference type="Proteomes" id="UP000053512"/>
    </source>
</evidence>
<evidence type="ECO:0000259" key="4">
    <source>
        <dbReference type="Pfam" id="PF07859"/>
    </source>
</evidence>
<dbReference type="InterPro" id="IPR050300">
    <property type="entry name" value="GDXG_lipolytic_enzyme"/>
</dbReference>
<name>A0A0W8INE6_KOCRO</name>
<dbReference type="InterPro" id="IPR033140">
    <property type="entry name" value="Lipase_GDXG_put_SER_AS"/>
</dbReference>
<dbReference type="PANTHER" id="PTHR48081:SF8">
    <property type="entry name" value="ALPHA_BETA HYDROLASE FOLD-3 DOMAIN-CONTAINING PROTEIN-RELATED"/>
    <property type="match status" value="1"/>
</dbReference>
<comment type="similarity">
    <text evidence="1">Belongs to the 'GDXG' lipolytic enzyme family.</text>
</comment>
<evidence type="ECO:0000256" key="1">
    <source>
        <dbReference type="ARBA" id="ARBA00010515"/>
    </source>
</evidence>